<dbReference type="InterPro" id="IPR022353">
    <property type="entry name" value="Insulin_CS"/>
</dbReference>
<keyword evidence="6" id="KW-1133">Transmembrane helix</keyword>
<dbReference type="GO" id="GO:0005615">
    <property type="term" value="C:extracellular space"/>
    <property type="evidence" value="ECO:0007669"/>
    <property type="project" value="TreeGrafter"/>
</dbReference>
<dbReference type="AlphaFoldDB" id="A0AAF3EYD2"/>
<evidence type="ECO:0000259" key="7">
    <source>
        <dbReference type="SMART" id="SM00078"/>
    </source>
</evidence>
<feature type="transmembrane region" description="Helical" evidence="6">
    <location>
        <begin position="48"/>
        <end position="67"/>
    </location>
</feature>
<evidence type="ECO:0000313" key="9">
    <source>
        <dbReference type="WBParaSite" id="MBELARI_LOCUS19211"/>
    </source>
</evidence>
<dbReference type="InterPro" id="IPR003235">
    <property type="entry name" value="Nem_insulin-like_b-type"/>
</dbReference>
<evidence type="ECO:0000313" key="8">
    <source>
        <dbReference type="Proteomes" id="UP000887575"/>
    </source>
</evidence>
<keyword evidence="3" id="KW-0964">Secreted</keyword>
<comment type="subcellular location">
    <subcellularLocation>
        <location evidence="1">Secreted</location>
    </subcellularLocation>
</comment>
<reference evidence="9" key="1">
    <citation type="submission" date="2024-02" db="UniProtKB">
        <authorList>
            <consortium name="WormBaseParasite"/>
        </authorList>
    </citation>
    <scope>IDENTIFICATION</scope>
</reference>
<dbReference type="PANTHER" id="PTHR46845">
    <property type="entry name" value="INSULIN-LIKE GROWTH FACTOR I"/>
    <property type="match status" value="1"/>
</dbReference>
<keyword evidence="6" id="KW-0812">Transmembrane</keyword>
<dbReference type="SMART" id="SM00078">
    <property type="entry name" value="IlGF"/>
    <property type="match status" value="1"/>
</dbReference>
<evidence type="ECO:0000256" key="6">
    <source>
        <dbReference type="SAM" id="Phobius"/>
    </source>
</evidence>
<keyword evidence="5" id="KW-1015">Disulfide bond</keyword>
<dbReference type="Pfam" id="PF03488">
    <property type="entry name" value="Ins_beta"/>
    <property type="match status" value="1"/>
</dbReference>
<dbReference type="GO" id="GO:0008283">
    <property type="term" value="P:cell population proliferation"/>
    <property type="evidence" value="ECO:0007669"/>
    <property type="project" value="TreeGrafter"/>
</dbReference>
<evidence type="ECO:0000256" key="5">
    <source>
        <dbReference type="ARBA" id="ARBA00023157"/>
    </source>
</evidence>
<dbReference type="CDD" id="cd04366">
    <property type="entry name" value="IlGF_insulin_bombyxin_like"/>
    <property type="match status" value="1"/>
</dbReference>
<dbReference type="PROSITE" id="PS00262">
    <property type="entry name" value="INSULIN"/>
    <property type="match status" value="1"/>
</dbReference>
<dbReference type="GO" id="GO:0043066">
    <property type="term" value="P:negative regulation of apoptotic process"/>
    <property type="evidence" value="ECO:0007669"/>
    <property type="project" value="TreeGrafter"/>
</dbReference>
<dbReference type="InterPro" id="IPR022352">
    <property type="entry name" value="Ins/IGF/rlx"/>
</dbReference>
<evidence type="ECO:0000256" key="4">
    <source>
        <dbReference type="ARBA" id="ARBA00022729"/>
    </source>
</evidence>
<keyword evidence="8" id="KW-1185">Reference proteome</keyword>
<dbReference type="GO" id="GO:0008284">
    <property type="term" value="P:positive regulation of cell population proliferation"/>
    <property type="evidence" value="ECO:0007669"/>
    <property type="project" value="TreeGrafter"/>
</dbReference>
<dbReference type="GO" id="GO:0005179">
    <property type="term" value="F:hormone activity"/>
    <property type="evidence" value="ECO:0007669"/>
    <property type="project" value="InterPro"/>
</dbReference>
<evidence type="ECO:0000256" key="1">
    <source>
        <dbReference type="ARBA" id="ARBA00004613"/>
    </source>
</evidence>
<keyword evidence="4" id="KW-0732">Signal</keyword>
<dbReference type="Gene3D" id="1.10.100.10">
    <property type="entry name" value="Insulin-like"/>
    <property type="match status" value="1"/>
</dbReference>
<organism evidence="8 9">
    <name type="scientific">Mesorhabditis belari</name>
    <dbReference type="NCBI Taxonomy" id="2138241"/>
    <lineage>
        <taxon>Eukaryota</taxon>
        <taxon>Metazoa</taxon>
        <taxon>Ecdysozoa</taxon>
        <taxon>Nematoda</taxon>
        <taxon>Chromadorea</taxon>
        <taxon>Rhabditida</taxon>
        <taxon>Rhabditina</taxon>
        <taxon>Rhabditomorpha</taxon>
        <taxon>Rhabditoidea</taxon>
        <taxon>Rhabditidae</taxon>
        <taxon>Mesorhabditinae</taxon>
        <taxon>Mesorhabditis</taxon>
    </lineage>
</organism>
<dbReference type="InterPro" id="IPR036438">
    <property type="entry name" value="Insulin-like_sf"/>
</dbReference>
<dbReference type="Proteomes" id="UP000887575">
    <property type="component" value="Unassembled WGS sequence"/>
</dbReference>
<evidence type="ECO:0000256" key="3">
    <source>
        <dbReference type="ARBA" id="ARBA00022525"/>
    </source>
</evidence>
<keyword evidence="6" id="KW-0472">Membrane</keyword>
<dbReference type="GO" id="GO:0048009">
    <property type="term" value="P:insulin-like growth factor receptor signaling pathway"/>
    <property type="evidence" value="ECO:0007669"/>
    <property type="project" value="TreeGrafter"/>
</dbReference>
<dbReference type="WBParaSite" id="MBELARI_LOCUS19211">
    <property type="protein sequence ID" value="MBELARI_LOCUS19211"/>
    <property type="gene ID" value="MBELARI_LOCUS19211"/>
</dbReference>
<name>A0AAF3EYD2_9BILA</name>
<dbReference type="PANTHER" id="PTHR46845:SF1">
    <property type="entry name" value="INSULIN-LIKE GROWTH FACTOR I"/>
    <property type="match status" value="1"/>
</dbReference>
<dbReference type="GO" id="GO:0005159">
    <property type="term" value="F:insulin-like growth factor receptor binding"/>
    <property type="evidence" value="ECO:0007669"/>
    <property type="project" value="TreeGrafter"/>
</dbReference>
<dbReference type="InterPro" id="IPR016179">
    <property type="entry name" value="Insulin-like"/>
</dbReference>
<dbReference type="GO" id="GO:0051897">
    <property type="term" value="P:positive regulation of phosphatidylinositol 3-kinase/protein kinase B signal transduction"/>
    <property type="evidence" value="ECO:0007669"/>
    <property type="project" value="TreeGrafter"/>
</dbReference>
<protein>
    <recommendedName>
        <fullName evidence="7">Insulin-like domain-containing protein</fullName>
    </recommendedName>
</protein>
<comment type="similarity">
    <text evidence="2">Belongs to the insulin family.</text>
</comment>
<sequence>MTVIPSVLELIQRVLPIQRRRNASPVNSNEKRSTPASRGNLLPFFTSLMWFFVVLLVLSALISPAAAREQRLCGRKLTKLLQEICKNRLNPPTDAHNSENRIGVATKCCEERCTLQYLQSFCAPEAEPDY</sequence>
<accession>A0AAF3EYD2</accession>
<evidence type="ECO:0000256" key="2">
    <source>
        <dbReference type="ARBA" id="ARBA00009034"/>
    </source>
</evidence>
<dbReference type="SUPFAM" id="SSF56994">
    <property type="entry name" value="Insulin-like"/>
    <property type="match status" value="1"/>
</dbReference>
<feature type="domain" description="Insulin-like" evidence="7">
    <location>
        <begin position="70"/>
        <end position="122"/>
    </location>
</feature>
<dbReference type="PRINTS" id="PR00276">
    <property type="entry name" value="INSULINFAMLY"/>
</dbReference>
<proteinExistence type="inferred from homology"/>